<evidence type="ECO:0000256" key="1">
    <source>
        <dbReference type="SAM" id="MobiDB-lite"/>
    </source>
</evidence>
<protein>
    <submittedName>
        <fullName evidence="2">Uncharacterized protein</fullName>
    </submittedName>
</protein>
<evidence type="ECO:0000313" key="2">
    <source>
        <dbReference type="EMBL" id="QHU02789.1"/>
    </source>
</evidence>
<feature type="compositionally biased region" description="Basic residues" evidence="1">
    <location>
        <begin position="860"/>
        <end position="884"/>
    </location>
</feature>
<sequence>MSEAEGINTYIDNITQTQFKNTLLEYFYKYIIANNQENSGEADTTLSYLLLNINLELHKFSGLYTIIKIVADDLESHIDETQRTEEEPTTGDKPTTGNKPTTGDTPTTGDEFINHLLSALQSLIQNDSNTVSITKEELGKKGTYLNFIEFEKHLKKAIELILVKGQDVDKCTYSIIVLILSTFLSNYGLVLHDLIDVDLVNKLNIPELVEIVEHDVIVNILKYFANFDLSQYLSSKNPTSVAKKAKEIFVTVAGKVVTTSFSESIKGVLVSINNDLFKKTVFNKHIHSCINSQNKTCEDFLKELCTSGNECSGDDCSVCINGGVRDTLINHISELATGPLKEFGGYEFSLIQQAMKGSIICQIISKCEILIDNDCAFQIDSFFPELNEFKLIADTSTIEHLFKNIMHIGGRTLNITSNTKIIGAPNATSILSIAGFKSLFTPPTLADAAGSVGSMLLPSVFSLSDFLFETLYLTWGVNQYLMKYHINKSIANAKSNYFSYMSPHSSIKQFMRDNSGNFVEPERYTIISNTLDTFRKDLPTQPLILYIQLYYNMYVYTQGDNSNVNINSTLSYSSAPFFPLKMCYDGNSTCITNYLNYAMEKSDIGANIMYPSRIDIMYLFQRYAFNCPEFHKLNNNEYLNILHKSDKFTLVQIFKANSFVKQLLKFVLIESSAIKSKNVISSVTTAIIPPIIKGTFGAAFRKTGKALMALVEKVGTKASNPKEAAPEQYIHDYNMSNVDAKIFDKMVQDYKSKGKYEIILIKNDTKPKDDDILGIVNNFIDNNQYTNCIRINIEQDIEEGVQIIMRDKIVGGYGDNNESLMNEYFYTYGHEMRESFKSKLEEMEMDEHFQQVSKIGGKNIKQHTRKRRKMKINGRKYKTTRTKR</sequence>
<proteinExistence type="predicted"/>
<feature type="region of interest" description="Disordered" evidence="1">
    <location>
        <begin position="856"/>
        <end position="884"/>
    </location>
</feature>
<feature type="compositionally biased region" description="Low complexity" evidence="1">
    <location>
        <begin position="91"/>
        <end position="107"/>
    </location>
</feature>
<dbReference type="EMBL" id="MN740363">
    <property type="protein sequence ID" value="QHU02789.1"/>
    <property type="molecule type" value="Genomic_DNA"/>
</dbReference>
<accession>A0A6C0JAV5</accession>
<dbReference type="AlphaFoldDB" id="A0A6C0JAV5"/>
<reference evidence="2" key="1">
    <citation type="journal article" date="2020" name="Nature">
        <title>Giant virus diversity and host interactions through global metagenomics.</title>
        <authorList>
            <person name="Schulz F."/>
            <person name="Roux S."/>
            <person name="Paez-Espino D."/>
            <person name="Jungbluth S."/>
            <person name="Walsh D.A."/>
            <person name="Denef V.J."/>
            <person name="McMahon K.D."/>
            <person name="Konstantinidis K.T."/>
            <person name="Eloe-Fadrosh E.A."/>
            <person name="Kyrpides N.C."/>
            <person name="Woyke T."/>
        </authorList>
    </citation>
    <scope>NUCLEOTIDE SEQUENCE</scope>
    <source>
        <strain evidence="2">GVMAG-M-3300025880-76</strain>
    </source>
</reference>
<feature type="region of interest" description="Disordered" evidence="1">
    <location>
        <begin position="80"/>
        <end position="107"/>
    </location>
</feature>
<name>A0A6C0JAV5_9ZZZZ</name>
<organism evidence="2">
    <name type="scientific">viral metagenome</name>
    <dbReference type="NCBI Taxonomy" id="1070528"/>
    <lineage>
        <taxon>unclassified sequences</taxon>
        <taxon>metagenomes</taxon>
        <taxon>organismal metagenomes</taxon>
    </lineage>
</organism>